<dbReference type="Proteomes" id="UP000235460">
    <property type="component" value="Unassembled WGS sequence"/>
</dbReference>
<dbReference type="AlphaFoldDB" id="A0A2N7PNE5"/>
<evidence type="ECO:0000313" key="2">
    <source>
        <dbReference type="Proteomes" id="UP000235460"/>
    </source>
</evidence>
<comment type="caution">
    <text evidence="1">The sequence shown here is derived from an EMBL/GenBank/DDBJ whole genome shotgun (WGS) entry which is preliminary data.</text>
</comment>
<dbReference type="InterPro" id="IPR036138">
    <property type="entry name" value="PBP_dimer_sf"/>
</dbReference>
<organism evidence="1 2">
    <name type="scientific">Thermodesulfobacterium geofontis</name>
    <dbReference type="NCBI Taxonomy" id="1295609"/>
    <lineage>
        <taxon>Bacteria</taxon>
        <taxon>Pseudomonadati</taxon>
        <taxon>Thermodesulfobacteriota</taxon>
        <taxon>Thermodesulfobacteria</taxon>
        <taxon>Thermodesulfobacteriales</taxon>
        <taxon>Thermodesulfobacteriaceae</taxon>
        <taxon>Thermodesulfobacterium</taxon>
    </lineage>
</organism>
<sequence length="333" mass="38730">MKKKQKLLLLLSASLFLIILIINFSAERVTGKVPEYRVKRGYIFDRNFNPIAVSLENYKAYYLLKDNALFDSSDISFLKKYLSSTINLSKKGIILLSEDLSLEEVEKLKKEKNVIIEKTFKRKVLQPYLKFLVGETFNGYGVSGLEKIFDEHLRIGNPLVLSIDLNLEKKIYNIIYESNLPGFGIAVFDLETGELLGYLESENLRLFDNYYPLNLFGIHPSELKDFNWVLGENLMLKEMDTIKINLWHLAKWYMEKACNQSVIPTILPQKTKVCEPNLEIFEKREYIYDLGKIFITVAFKNNKLILSSFAFNPQEKDLLSKNKKIINYIISML</sequence>
<dbReference type="SUPFAM" id="SSF56519">
    <property type="entry name" value="Penicillin binding protein dimerisation domain"/>
    <property type="match status" value="1"/>
</dbReference>
<dbReference type="EMBL" id="PNIK01000062">
    <property type="protein sequence ID" value="PMP66963.1"/>
    <property type="molecule type" value="Genomic_DNA"/>
</dbReference>
<gene>
    <name evidence="1" type="ORF">C0190_04400</name>
</gene>
<dbReference type="GO" id="GO:0008658">
    <property type="term" value="F:penicillin binding"/>
    <property type="evidence" value="ECO:0007669"/>
    <property type="project" value="InterPro"/>
</dbReference>
<dbReference type="Gene3D" id="3.90.1310.10">
    <property type="entry name" value="Penicillin-binding protein 2a (Domain 2)"/>
    <property type="match status" value="1"/>
</dbReference>
<accession>A0A2N7PNE5</accession>
<protein>
    <recommendedName>
        <fullName evidence="3">Penicillin-binding protein dimerisation domain-containing protein</fullName>
    </recommendedName>
</protein>
<reference evidence="1 2" key="1">
    <citation type="submission" date="2018-01" db="EMBL/GenBank/DDBJ databases">
        <title>Metagenomic assembled genomes from two thermal pools in the Uzon Caldera, Kamchatka, Russia.</title>
        <authorList>
            <person name="Wilkins L."/>
            <person name="Ettinger C."/>
        </authorList>
    </citation>
    <scope>NUCLEOTIDE SEQUENCE [LARGE SCALE GENOMIC DNA]</scope>
    <source>
        <strain evidence="1">ZAV-08</strain>
    </source>
</reference>
<proteinExistence type="predicted"/>
<evidence type="ECO:0008006" key="3">
    <source>
        <dbReference type="Google" id="ProtNLM"/>
    </source>
</evidence>
<evidence type="ECO:0000313" key="1">
    <source>
        <dbReference type="EMBL" id="PMP66963.1"/>
    </source>
</evidence>
<name>A0A2N7PNE5_9BACT</name>